<keyword evidence="8" id="KW-1185">Reference proteome</keyword>
<keyword evidence="2" id="KW-0285">Flavoprotein</keyword>
<evidence type="ECO:0000259" key="6">
    <source>
        <dbReference type="Pfam" id="PF00724"/>
    </source>
</evidence>
<evidence type="ECO:0000256" key="5">
    <source>
        <dbReference type="ARBA" id="ARBA00023002"/>
    </source>
</evidence>
<dbReference type="PANTHER" id="PTHR43303">
    <property type="entry name" value="NADPH DEHYDROGENASE C23G7.10C-RELATED"/>
    <property type="match status" value="1"/>
</dbReference>
<dbReference type="EMBL" id="PVZS01000019">
    <property type="protein sequence ID" value="PSC03894.1"/>
    <property type="molecule type" value="Genomic_DNA"/>
</dbReference>
<dbReference type="GO" id="GO:0010181">
    <property type="term" value="F:FMN binding"/>
    <property type="evidence" value="ECO:0007669"/>
    <property type="project" value="InterPro"/>
</dbReference>
<evidence type="ECO:0000256" key="2">
    <source>
        <dbReference type="ARBA" id="ARBA00022630"/>
    </source>
</evidence>
<dbReference type="AlphaFoldDB" id="A0A2T1HQG4"/>
<dbReference type="RefSeq" id="WP_106338132.1">
    <property type="nucleotide sequence ID" value="NZ_PVZS01000019.1"/>
</dbReference>
<dbReference type="GO" id="GO:0050661">
    <property type="term" value="F:NADP binding"/>
    <property type="evidence" value="ECO:0007669"/>
    <property type="project" value="InterPro"/>
</dbReference>
<dbReference type="OrthoDB" id="9804454at2"/>
<evidence type="ECO:0000256" key="4">
    <source>
        <dbReference type="ARBA" id="ARBA00022857"/>
    </source>
</evidence>
<comment type="caution">
    <text evidence="7">The sequence shown here is derived from an EMBL/GenBank/DDBJ whole genome shotgun (WGS) entry which is preliminary data.</text>
</comment>
<proteinExistence type="predicted"/>
<keyword evidence="5" id="KW-0560">Oxidoreductase</keyword>
<dbReference type="CDD" id="cd02932">
    <property type="entry name" value="OYE_YqiM_FMN"/>
    <property type="match status" value="1"/>
</dbReference>
<accession>A0A2T1HQG4</accession>
<feature type="domain" description="NADH:flavin oxidoreductase/NADH oxidase N-terminal" evidence="6">
    <location>
        <begin position="4"/>
        <end position="340"/>
    </location>
</feature>
<dbReference type="SUPFAM" id="SSF51395">
    <property type="entry name" value="FMN-linked oxidoreductases"/>
    <property type="match status" value="1"/>
</dbReference>
<keyword evidence="3" id="KW-0288">FMN</keyword>
<dbReference type="InterPro" id="IPR013785">
    <property type="entry name" value="Aldolase_TIM"/>
</dbReference>
<protein>
    <submittedName>
        <fullName evidence="7">Oxidoreductase</fullName>
    </submittedName>
</protein>
<sequence length="369" mass="39021">MSLLFSPLALGNVELPNRIAIAPMCQYSAMDGCASDWHLQHWMNLAMSGAGLVTIEATAVERHGRITHGDLGLYSDDNERTMARALAAARAVALPGTKFAVQLAHAGRKASTQIPWQGGGPLKADEDPWQTVAPSAVPFAEGWHVPKAADAHDLDRIEAAFVQAAKRTARLGIEVIELHFAHGYLGHEFQSPFSNQRTDAYGGTPEKRRAFLLRIAKAVKAVVPDTMAVGARITGSDWAEGGVTPDDAAALASELKALGLVFVDVTSGGNVSTARIAVGPGYQVPFAAEVKKRSGVTTRAVGMIATAQQAEEILQSGAADQIAIARAVLDNPRWGWHAAEALGAELALPPQYLRAGAKLWPGAKLARPA</sequence>
<gene>
    <name evidence="7" type="ORF">SLNSH_16635</name>
</gene>
<dbReference type="Pfam" id="PF00724">
    <property type="entry name" value="Oxidored_FMN"/>
    <property type="match status" value="1"/>
</dbReference>
<name>A0A2T1HQG4_9HYPH</name>
<comment type="cofactor">
    <cofactor evidence="1">
        <name>FMN</name>
        <dbReference type="ChEBI" id="CHEBI:58210"/>
    </cofactor>
</comment>
<evidence type="ECO:0000256" key="3">
    <source>
        <dbReference type="ARBA" id="ARBA00022643"/>
    </source>
</evidence>
<dbReference type="GO" id="GO:0003959">
    <property type="term" value="F:NADPH dehydrogenase activity"/>
    <property type="evidence" value="ECO:0007669"/>
    <property type="project" value="InterPro"/>
</dbReference>
<evidence type="ECO:0000313" key="7">
    <source>
        <dbReference type="EMBL" id="PSC03894.1"/>
    </source>
</evidence>
<evidence type="ECO:0000256" key="1">
    <source>
        <dbReference type="ARBA" id="ARBA00001917"/>
    </source>
</evidence>
<dbReference type="InterPro" id="IPR044152">
    <property type="entry name" value="YqjM-like"/>
</dbReference>
<dbReference type="Proteomes" id="UP000239772">
    <property type="component" value="Unassembled WGS sequence"/>
</dbReference>
<dbReference type="Gene3D" id="3.20.20.70">
    <property type="entry name" value="Aldolase class I"/>
    <property type="match status" value="1"/>
</dbReference>
<reference evidence="8" key="1">
    <citation type="submission" date="2018-03" db="EMBL/GenBank/DDBJ databases">
        <authorList>
            <person name="Sun L."/>
            <person name="Liu H."/>
            <person name="Chen W."/>
            <person name="Huang K."/>
            <person name="Liu W."/>
            <person name="Gao X."/>
        </authorList>
    </citation>
    <scope>NUCLEOTIDE SEQUENCE [LARGE SCALE GENOMIC DNA]</scope>
    <source>
        <strain evidence="8">SH9</strain>
    </source>
</reference>
<evidence type="ECO:0000313" key="8">
    <source>
        <dbReference type="Proteomes" id="UP000239772"/>
    </source>
</evidence>
<dbReference type="PANTHER" id="PTHR43303:SF4">
    <property type="entry name" value="NADPH DEHYDROGENASE C23G7.10C-RELATED"/>
    <property type="match status" value="1"/>
</dbReference>
<keyword evidence="4" id="KW-0521">NADP</keyword>
<organism evidence="7 8">
    <name type="scientific">Alsobacter soli</name>
    <dbReference type="NCBI Taxonomy" id="2109933"/>
    <lineage>
        <taxon>Bacteria</taxon>
        <taxon>Pseudomonadati</taxon>
        <taxon>Pseudomonadota</taxon>
        <taxon>Alphaproteobacteria</taxon>
        <taxon>Hyphomicrobiales</taxon>
        <taxon>Alsobacteraceae</taxon>
        <taxon>Alsobacter</taxon>
    </lineage>
</organism>
<dbReference type="InterPro" id="IPR001155">
    <property type="entry name" value="OxRdtase_FMN_N"/>
</dbReference>